<feature type="domain" description="Histidine kinase" evidence="6">
    <location>
        <begin position="152"/>
        <end position="374"/>
    </location>
</feature>
<dbReference type="Pfam" id="PF02518">
    <property type="entry name" value="HATPase_c"/>
    <property type="match status" value="1"/>
</dbReference>
<evidence type="ECO:0000259" key="6">
    <source>
        <dbReference type="PROSITE" id="PS50109"/>
    </source>
</evidence>
<sequence length="409" mass="44343">MQYLESEYFRGPSQMISAVPQRGGAPLDDPRTDSFFDQLTGLLDASGQPAAVMDHDFRLVWCSAAGSREMPALALPDGAQLLLHGYDPEVVRAEIDRCGSFTTAGPNHLFAERPTVICALPDGSGRYLIQPVSGAEQGSGMRPEGMSRTLSSFGNQYRAPLTVIFSMLTLLSRNCGPGSSEKDRERMPDYLAAINQSAFRLLRSSEWISDYTRLTYGFSPVRTRRVDLFHYLRELFSAAADLIEPTGIPLSADIPEGMLPAACDTQKVSAALLNILSNSCRYTRPGNQIAVRVRFKRGMLSVSVADRGLGIPPDVQPRVFEPYFSYDHGGRPFSGNGLGLTIARDSIAAIGGTIALTSTPGKGTTVVFTLPVEDDESVPPAVFCEAADYLSDRFSPLRVALSDSIDCPL</sequence>
<dbReference type="EMBL" id="RCHT01000044">
    <property type="protein sequence ID" value="RLL07660.1"/>
    <property type="molecule type" value="Genomic_DNA"/>
</dbReference>
<evidence type="ECO:0000256" key="2">
    <source>
        <dbReference type="ARBA" id="ARBA00012438"/>
    </source>
</evidence>
<dbReference type="InterPro" id="IPR005467">
    <property type="entry name" value="His_kinase_dom"/>
</dbReference>
<keyword evidence="4 7" id="KW-0418">Kinase</keyword>
<dbReference type="SMART" id="SM00387">
    <property type="entry name" value="HATPase_c"/>
    <property type="match status" value="1"/>
</dbReference>
<dbReference type="PROSITE" id="PS50109">
    <property type="entry name" value="HIS_KIN"/>
    <property type="match status" value="1"/>
</dbReference>
<dbReference type="Gene3D" id="3.30.565.10">
    <property type="entry name" value="Histidine kinase-like ATPase, C-terminal domain"/>
    <property type="match status" value="1"/>
</dbReference>
<keyword evidence="3" id="KW-0808">Transferase</keyword>
<dbReference type="InterPro" id="IPR003594">
    <property type="entry name" value="HATPase_dom"/>
</dbReference>
<comment type="caution">
    <text evidence="7">The sequence shown here is derived from an EMBL/GenBank/DDBJ whole genome shotgun (WGS) entry which is preliminary data.</text>
</comment>
<proteinExistence type="predicted"/>
<dbReference type="EC" id="2.7.13.3" evidence="2"/>
<evidence type="ECO:0000313" key="7">
    <source>
        <dbReference type="EMBL" id="RLL07660.1"/>
    </source>
</evidence>
<dbReference type="Proteomes" id="UP000276301">
    <property type="component" value="Unassembled WGS sequence"/>
</dbReference>
<gene>
    <name evidence="7" type="ORF">D4A47_13005</name>
</gene>
<dbReference type="InterPro" id="IPR050736">
    <property type="entry name" value="Sensor_HK_Regulatory"/>
</dbReference>
<protein>
    <recommendedName>
        <fullName evidence="2">histidine kinase</fullName>
        <ecNumber evidence="2">2.7.13.3</ecNumber>
    </recommendedName>
</protein>
<dbReference type="InterPro" id="IPR004358">
    <property type="entry name" value="Sig_transdc_His_kin-like_C"/>
</dbReference>
<organism evidence="7 8">
    <name type="scientific">Anaerotruncus massiliensis</name>
    <name type="common">ex Liu et al. 2021</name>
    <dbReference type="NCBI Taxonomy" id="2321404"/>
    <lineage>
        <taxon>Bacteria</taxon>
        <taxon>Bacillati</taxon>
        <taxon>Bacillota</taxon>
        <taxon>Clostridia</taxon>
        <taxon>Eubacteriales</taxon>
        <taxon>Oscillospiraceae</taxon>
        <taxon>Anaerotruncus</taxon>
    </lineage>
</organism>
<evidence type="ECO:0000313" key="8">
    <source>
        <dbReference type="Proteomes" id="UP000276301"/>
    </source>
</evidence>
<keyword evidence="5" id="KW-0902">Two-component regulatory system</keyword>
<evidence type="ECO:0000256" key="1">
    <source>
        <dbReference type="ARBA" id="ARBA00000085"/>
    </source>
</evidence>
<dbReference type="InterPro" id="IPR036890">
    <property type="entry name" value="HATPase_C_sf"/>
</dbReference>
<evidence type="ECO:0000256" key="4">
    <source>
        <dbReference type="ARBA" id="ARBA00022777"/>
    </source>
</evidence>
<comment type="catalytic activity">
    <reaction evidence="1">
        <text>ATP + protein L-histidine = ADP + protein N-phospho-L-histidine.</text>
        <dbReference type="EC" id="2.7.13.3"/>
    </reaction>
</comment>
<dbReference type="PRINTS" id="PR00344">
    <property type="entry name" value="BCTRLSENSOR"/>
</dbReference>
<name>A0A498CX61_9FIRM</name>
<accession>A0A498CX61</accession>
<dbReference type="AlphaFoldDB" id="A0A498CX61"/>
<evidence type="ECO:0000256" key="5">
    <source>
        <dbReference type="ARBA" id="ARBA00023012"/>
    </source>
</evidence>
<dbReference type="SUPFAM" id="SSF55874">
    <property type="entry name" value="ATPase domain of HSP90 chaperone/DNA topoisomerase II/histidine kinase"/>
    <property type="match status" value="1"/>
</dbReference>
<dbReference type="GO" id="GO:0004673">
    <property type="term" value="F:protein histidine kinase activity"/>
    <property type="evidence" value="ECO:0007669"/>
    <property type="project" value="UniProtKB-EC"/>
</dbReference>
<keyword evidence="8" id="KW-1185">Reference proteome</keyword>
<evidence type="ECO:0000256" key="3">
    <source>
        <dbReference type="ARBA" id="ARBA00022679"/>
    </source>
</evidence>
<dbReference type="PANTHER" id="PTHR43711:SF26">
    <property type="entry name" value="SENSOR HISTIDINE KINASE RCSC"/>
    <property type="match status" value="1"/>
</dbReference>
<reference evidence="7 8" key="1">
    <citation type="submission" date="2018-10" db="EMBL/GenBank/DDBJ databases">
        <title>Anaerotruncus faecis sp. nov., isolated from human feces.</title>
        <authorList>
            <person name="Wang Y.-J."/>
        </authorList>
    </citation>
    <scope>NUCLEOTIDE SEQUENCE [LARGE SCALE GENOMIC DNA]</scope>
    <source>
        <strain evidence="7 8">22A2-44</strain>
    </source>
</reference>
<dbReference type="PANTHER" id="PTHR43711">
    <property type="entry name" value="TWO-COMPONENT HISTIDINE KINASE"/>
    <property type="match status" value="1"/>
</dbReference>
<dbReference type="GO" id="GO:0000160">
    <property type="term" value="P:phosphorelay signal transduction system"/>
    <property type="evidence" value="ECO:0007669"/>
    <property type="project" value="UniProtKB-KW"/>
</dbReference>